<evidence type="ECO:0000256" key="1">
    <source>
        <dbReference type="SAM" id="Phobius"/>
    </source>
</evidence>
<sequence length="64" mass="6652">MKTSTLDTLIWVLIYGGLLSVGLGLSVARSDDALGWTITSGGGITAAVGVLLVFVRARMKDDKA</sequence>
<keyword evidence="1" id="KW-0812">Transmembrane</keyword>
<protein>
    <submittedName>
        <fullName evidence="2">Uncharacterized protein</fullName>
    </submittedName>
</protein>
<keyword evidence="3" id="KW-1185">Reference proteome</keyword>
<dbReference type="Proteomes" id="UP000267464">
    <property type="component" value="Unassembled WGS sequence"/>
</dbReference>
<dbReference type="EMBL" id="QUSW01000004">
    <property type="protein sequence ID" value="RQP23713.1"/>
    <property type="molecule type" value="Genomic_DNA"/>
</dbReference>
<feature type="transmembrane region" description="Helical" evidence="1">
    <location>
        <begin position="9"/>
        <end position="28"/>
    </location>
</feature>
<reference evidence="2 3" key="1">
    <citation type="submission" date="2018-08" db="EMBL/GenBank/DDBJ databases">
        <authorList>
            <person name="Khan S.A."/>
            <person name="Jeon C.O."/>
            <person name="Chun B.H."/>
            <person name="Jeong S.E."/>
        </authorList>
    </citation>
    <scope>NUCLEOTIDE SEQUENCE [LARGE SCALE GENOMIC DNA]</scope>
    <source>
        <strain evidence="2 3">S-16</strain>
    </source>
</reference>
<comment type="caution">
    <text evidence="2">The sequence shown here is derived from an EMBL/GenBank/DDBJ whole genome shotgun (WGS) entry which is preliminary data.</text>
</comment>
<dbReference type="OrthoDB" id="9155807at2"/>
<dbReference type="RefSeq" id="WP_124541433.1">
    <property type="nucleotide sequence ID" value="NZ_QUSW01000004.1"/>
</dbReference>
<evidence type="ECO:0000313" key="2">
    <source>
        <dbReference type="EMBL" id="RQP23713.1"/>
    </source>
</evidence>
<dbReference type="AlphaFoldDB" id="A0A3N7HPT4"/>
<feature type="transmembrane region" description="Helical" evidence="1">
    <location>
        <begin position="34"/>
        <end position="55"/>
    </location>
</feature>
<evidence type="ECO:0000313" key="3">
    <source>
        <dbReference type="Proteomes" id="UP000267464"/>
    </source>
</evidence>
<accession>A0A3N7HPT4</accession>
<keyword evidence="1" id="KW-0472">Membrane</keyword>
<keyword evidence="1" id="KW-1133">Transmembrane helix</keyword>
<name>A0A3N7HPT4_9BURK</name>
<organism evidence="2 3">
    <name type="scientific">Piscinibacter terrae</name>
    <dbReference type="NCBI Taxonomy" id="2496871"/>
    <lineage>
        <taxon>Bacteria</taxon>
        <taxon>Pseudomonadati</taxon>
        <taxon>Pseudomonadota</taxon>
        <taxon>Betaproteobacteria</taxon>
        <taxon>Burkholderiales</taxon>
        <taxon>Sphaerotilaceae</taxon>
        <taxon>Piscinibacter</taxon>
    </lineage>
</organism>
<reference evidence="2 3" key="2">
    <citation type="submission" date="2018-12" db="EMBL/GenBank/DDBJ databases">
        <title>Rhizobacter gummiphilus sp. nov., a rubber-degrading bacterium isolated from the soil of a botanical garden in Japan.</title>
        <authorList>
            <person name="Shunsuke S.S."/>
        </authorList>
    </citation>
    <scope>NUCLEOTIDE SEQUENCE [LARGE SCALE GENOMIC DNA]</scope>
    <source>
        <strain evidence="2 3">S-16</strain>
    </source>
</reference>
<gene>
    <name evidence="2" type="ORF">DZC73_16420</name>
</gene>
<proteinExistence type="predicted"/>